<dbReference type="PANTHER" id="PTHR43140">
    <property type="entry name" value="TYPE-1 RESTRICTION ENZYME ECOKI SPECIFICITY PROTEIN"/>
    <property type="match status" value="1"/>
</dbReference>
<comment type="similarity">
    <text evidence="1">Belongs to the type-I restriction system S methylase family.</text>
</comment>
<dbReference type="GO" id="GO:0003677">
    <property type="term" value="F:DNA binding"/>
    <property type="evidence" value="ECO:0007669"/>
    <property type="project" value="UniProtKB-KW"/>
</dbReference>
<dbReference type="AlphaFoldDB" id="A0A1N6FBP4"/>
<dbReference type="InterPro" id="IPR044946">
    <property type="entry name" value="Restrct_endonuc_typeI_TRD_sf"/>
</dbReference>
<evidence type="ECO:0000256" key="1">
    <source>
        <dbReference type="ARBA" id="ARBA00010923"/>
    </source>
</evidence>
<sequence>MIESILKGFEVWTDAQGVKSKGRSKSIDNISLEGIARLRELIFDIAVQGKLVDQNIKEEPATILLDTLEKEKEKLTKDSKFKSSQFNSIEPFQIPGSWQWTYLENIALDIHYGFNAASNPANKGIKLLRITDIQNDDVNWETVPGCEISKDQIPNYLLENGDILIARTGGTIGKSYLVSNLNLEAVFASYLIRVKKLPSSYSDFIKIYLGSKLYWKQLYESSMGTGQPNVNGTSLKKLMIPFPPLAEQKRIVAKVDELMFLCDQLEEQQTANLTTHHYLVKILLETLTNAADANELQIAWEKLSEHFDTLFCTEDSIEQLKQTILQLAIMGRLVKQDSNDEPASQLIERIIEEKGILIEEGKLKKQNILADIKDEEKPYSIPESWSWVRLGNITSKIGSGSTPRGGNNVYADSGILFLRSQNIRNEGLLLDDVVYIDEETNKKMSNTIVLPNDILLNITGGSLGRCTIFPAEEKIANVSQHVTIIRPSVPDSTLYLHSCILSPYIQDLIWGRQIGANREGLSKRILEQFEIPFPPLEEQKRIVAKVQELLSICDSLSMRITKSRGKQNMLSVTIVESVIA</sequence>
<keyword evidence="2" id="KW-0680">Restriction system</keyword>
<reference evidence="6" key="1">
    <citation type="submission" date="2016-11" db="EMBL/GenBank/DDBJ databases">
        <authorList>
            <person name="Varghese N."/>
            <person name="Submissions S."/>
        </authorList>
    </citation>
    <scope>NUCLEOTIDE SEQUENCE [LARGE SCALE GENOMIC DNA]</scope>
    <source>
        <strain evidence="6">DSM 24787</strain>
    </source>
</reference>
<gene>
    <name evidence="5" type="ORF">SAMN04488055_2129</name>
</gene>
<dbReference type="CDD" id="cd17256">
    <property type="entry name" value="RMtype1_S_EcoJA65PI-TRD1-CR1_like"/>
    <property type="match status" value="1"/>
</dbReference>
<dbReference type="OrthoDB" id="9816225at2"/>
<dbReference type="InterPro" id="IPR051212">
    <property type="entry name" value="Type-I_RE_S_subunit"/>
</dbReference>
<dbReference type="EMBL" id="FSRA01000001">
    <property type="protein sequence ID" value="SIN92667.1"/>
    <property type="molecule type" value="Genomic_DNA"/>
</dbReference>
<accession>A0A1N6FBP4</accession>
<dbReference type="InterPro" id="IPR000055">
    <property type="entry name" value="Restrct_endonuc_typeI_TRD"/>
</dbReference>
<evidence type="ECO:0000256" key="2">
    <source>
        <dbReference type="ARBA" id="ARBA00022747"/>
    </source>
</evidence>
<dbReference type="Proteomes" id="UP000185003">
    <property type="component" value="Unassembled WGS sequence"/>
</dbReference>
<keyword evidence="6" id="KW-1185">Reference proteome</keyword>
<dbReference type="SUPFAM" id="SSF116734">
    <property type="entry name" value="DNA methylase specificity domain"/>
    <property type="match status" value="2"/>
</dbReference>
<protein>
    <submittedName>
        <fullName evidence="5">Type I restriction enzyme, S subunit</fullName>
    </submittedName>
</protein>
<proteinExistence type="inferred from homology"/>
<dbReference type="PANTHER" id="PTHR43140:SF1">
    <property type="entry name" value="TYPE I RESTRICTION ENZYME ECOKI SPECIFICITY SUBUNIT"/>
    <property type="match status" value="1"/>
</dbReference>
<evidence type="ECO:0000256" key="3">
    <source>
        <dbReference type="ARBA" id="ARBA00023125"/>
    </source>
</evidence>
<organism evidence="5 6">
    <name type="scientific">Chitinophaga niabensis</name>
    <dbReference type="NCBI Taxonomy" id="536979"/>
    <lineage>
        <taxon>Bacteria</taxon>
        <taxon>Pseudomonadati</taxon>
        <taxon>Bacteroidota</taxon>
        <taxon>Chitinophagia</taxon>
        <taxon>Chitinophagales</taxon>
        <taxon>Chitinophagaceae</taxon>
        <taxon>Chitinophaga</taxon>
    </lineage>
</organism>
<keyword evidence="3" id="KW-0238">DNA-binding</keyword>
<evidence type="ECO:0000259" key="4">
    <source>
        <dbReference type="Pfam" id="PF01420"/>
    </source>
</evidence>
<feature type="domain" description="Type I restriction modification DNA specificity" evidence="4">
    <location>
        <begin position="382"/>
        <end position="555"/>
    </location>
</feature>
<dbReference type="STRING" id="536979.SAMN04488055_2129"/>
<dbReference type="CDD" id="cd17521">
    <property type="entry name" value="RMtype1_S_Sau13435ORF2165P_TRD2-CR2_like"/>
    <property type="match status" value="1"/>
</dbReference>
<dbReference type="RefSeq" id="WP_074239215.1">
    <property type="nucleotide sequence ID" value="NZ_FSRA01000001.1"/>
</dbReference>
<evidence type="ECO:0000313" key="5">
    <source>
        <dbReference type="EMBL" id="SIN92667.1"/>
    </source>
</evidence>
<dbReference type="GO" id="GO:0009307">
    <property type="term" value="P:DNA restriction-modification system"/>
    <property type="evidence" value="ECO:0007669"/>
    <property type="project" value="UniProtKB-KW"/>
</dbReference>
<name>A0A1N6FBP4_9BACT</name>
<feature type="domain" description="Type I restriction modification DNA specificity" evidence="4">
    <location>
        <begin position="146"/>
        <end position="274"/>
    </location>
</feature>
<dbReference type="Gene3D" id="3.90.220.20">
    <property type="entry name" value="DNA methylase specificity domains"/>
    <property type="match status" value="2"/>
</dbReference>
<dbReference type="Pfam" id="PF01420">
    <property type="entry name" value="Methylase_S"/>
    <property type="match status" value="2"/>
</dbReference>
<evidence type="ECO:0000313" key="6">
    <source>
        <dbReference type="Proteomes" id="UP000185003"/>
    </source>
</evidence>